<evidence type="ECO:0000256" key="1">
    <source>
        <dbReference type="SAM" id="MobiDB-lite"/>
    </source>
</evidence>
<feature type="region of interest" description="Disordered" evidence="1">
    <location>
        <begin position="58"/>
        <end position="79"/>
    </location>
</feature>
<sequence>MATERFSISMSAEVRDRIREHAADAGLDVSTFLTIAAQAQMDQQDRVRRIFKPFEEARAEAEEQAGTGTWAGDEIEPTREERAEIEAILGRPSRDEAAA</sequence>
<evidence type="ECO:0008006" key="4">
    <source>
        <dbReference type="Google" id="ProtNLM"/>
    </source>
</evidence>
<name>A0A7G7BPD8_9ACTN</name>
<dbReference type="Proteomes" id="UP000515307">
    <property type="component" value="Chromosome"/>
</dbReference>
<reference evidence="3" key="1">
    <citation type="submission" date="2019-10" db="EMBL/GenBank/DDBJ databases">
        <title>Antimicrobial potential of Antarctic Bacteria.</title>
        <authorList>
            <person name="Benaud N."/>
            <person name="Edwards R.J."/>
            <person name="Ferrari B.C."/>
        </authorList>
    </citation>
    <scope>NUCLEOTIDE SEQUENCE [LARGE SCALE GENOMIC DNA]</scope>
    <source>
        <strain evidence="3">NBSH44</strain>
    </source>
</reference>
<evidence type="ECO:0000313" key="2">
    <source>
        <dbReference type="EMBL" id="QNE77203.1"/>
    </source>
</evidence>
<keyword evidence="3" id="KW-1185">Reference proteome</keyword>
<organism evidence="2 3">
    <name type="scientific">Streptomyces finlayi</name>
    <dbReference type="NCBI Taxonomy" id="67296"/>
    <lineage>
        <taxon>Bacteria</taxon>
        <taxon>Bacillati</taxon>
        <taxon>Actinomycetota</taxon>
        <taxon>Actinomycetes</taxon>
        <taxon>Kitasatosporales</taxon>
        <taxon>Streptomycetaceae</taxon>
        <taxon>Streptomyces</taxon>
    </lineage>
</organism>
<gene>
    <name evidence="2" type="ORF">F0344_23650</name>
</gene>
<dbReference type="KEGG" id="sfiy:F0344_23650"/>
<dbReference type="EMBL" id="CP045702">
    <property type="protein sequence ID" value="QNE77203.1"/>
    <property type="molecule type" value="Genomic_DNA"/>
</dbReference>
<protein>
    <recommendedName>
        <fullName evidence="4">Ribbon-helix-helix protein, CopG family</fullName>
    </recommendedName>
</protein>
<accession>A0A7G7BPD8</accession>
<dbReference type="RefSeq" id="WP_185300694.1">
    <property type="nucleotide sequence ID" value="NZ_CP045702.1"/>
</dbReference>
<dbReference type="AlphaFoldDB" id="A0A7G7BPD8"/>
<proteinExistence type="predicted"/>
<evidence type="ECO:0000313" key="3">
    <source>
        <dbReference type="Proteomes" id="UP000515307"/>
    </source>
</evidence>